<comment type="caution">
    <text evidence="1">The sequence shown here is derived from an EMBL/GenBank/DDBJ whole genome shotgun (WGS) entry which is preliminary data.</text>
</comment>
<dbReference type="AlphaFoldDB" id="A0A2A2GDP8"/>
<accession>A0A2A2GDP8</accession>
<protein>
    <submittedName>
        <fullName evidence="1">Uncharacterized protein</fullName>
    </submittedName>
</protein>
<dbReference type="Proteomes" id="UP000218023">
    <property type="component" value="Unassembled WGS sequence"/>
</dbReference>
<name>A0A2A2GDP8_9RHOB</name>
<sequence>MFKQNMSEKGAGLITYADLAELLGYDRRAGVTLGGPLGYIHRFCEQNDLPHLNAVVVSQETGIASWDEMFPDRARHLQEQKRVKKFDWFTVRTPSAGTFKKYPAA</sequence>
<reference evidence="1 2" key="1">
    <citation type="submission" date="2017-09" db="EMBL/GenBank/DDBJ databases">
        <title>Paracoccus alkalisoli sp. nov., isolated from saline alkaline soil.</title>
        <authorList>
            <person name="Dong X."/>
            <person name="Zhang G."/>
        </authorList>
    </citation>
    <scope>NUCLEOTIDE SEQUENCE [LARGE SCALE GENOMIC DNA]</scope>
    <source>
        <strain evidence="1 2">WN007</strain>
    </source>
</reference>
<gene>
    <name evidence="1" type="ORF">CK240_16735</name>
</gene>
<organism evidence="1 2">
    <name type="scientific">Paracoccus salipaludis</name>
    <dbReference type="NCBI Taxonomy" id="2032623"/>
    <lineage>
        <taxon>Bacteria</taxon>
        <taxon>Pseudomonadati</taxon>
        <taxon>Pseudomonadota</taxon>
        <taxon>Alphaproteobacteria</taxon>
        <taxon>Rhodobacterales</taxon>
        <taxon>Paracoccaceae</taxon>
        <taxon>Paracoccus</taxon>
    </lineage>
</organism>
<keyword evidence="2" id="KW-1185">Reference proteome</keyword>
<evidence type="ECO:0000313" key="1">
    <source>
        <dbReference type="EMBL" id="PAU95037.1"/>
    </source>
</evidence>
<evidence type="ECO:0000313" key="2">
    <source>
        <dbReference type="Proteomes" id="UP000218023"/>
    </source>
</evidence>
<dbReference type="EMBL" id="NSJZ01000036">
    <property type="protein sequence ID" value="PAU95037.1"/>
    <property type="molecule type" value="Genomic_DNA"/>
</dbReference>
<proteinExistence type="predicted"/>